<dbReference type="Gene3D" id="3.10.105.10">
    <property type="entry name" value="Dipeptide-binding Protein, Domain 3"/>
    <property type="match status" value="1"/>
</dbReference>
<keyword evidence="3 4" id="KW-0732">Signal</keyword>
<proteinExistence type="inferred from homology"/>
<dbReference type="GO" id="GO:0042597">
    <property type="term" value="C:periplasmic space"/>
    <property type="evidence" value="ECO:0007669"/>
    <property type="project" value="UniProtKB-ARBA"/>
</dbReference>
<dbReference type="Proteomes" id="UP000463883">
    <property type="component" value="Chromosome"/>
</dbReference>
<dbReference type="SUPFAM" id="SSF53850">
    <property type="entry name" value="Periplasmic binding protein-like II"/>
    <property type="match status" value="1"/>
</dbReference>
<dbReference type="KEGG" id="amic:Ami3637_00790"/>
<dbReference type="InterPro" id="IPR000914">
    <property type="entry name" value="SBP_5_dom"/>
</dbReference>
<evidence type="ECO:0000256" key="4">
    <source>
        <dbReference type="SAM" id="SignalP"/>
    </source>
</evidence>
<feature type="chain" id="PRO_5039566613" evidence="4">
    <location>
        <begin position="22"/>
        <end position="534"/>
    </location>
</feature>
<dbReference type="GO" id="GO:1904680">
    <property type="term" value="F:peptide transmembrane transporter activity"/>
    <property type="evidence" value="ECO:0007669"/>
    <property type="project" value="TreeGrafter"/>
</dbReference>
<name>A0A6P1MHP4_9FIRM</name>
<dbReference type="PANTHER" id="PTHR30290:SF9">
    <property type="entry name" value="OLIGOPEPTIDE-BINDING PROTEIN APPA"/>
    <property type="match status" value="1"/>
</dbReference>
<feature type="domain" description="Solute-binding protein family 5" evidence="5">
    <location>
        <begin position="82"/>
        <end position="439"/>
    </location>
</feature>
<dbReference type="InterPro" id="IPR030678">
    <property type="entry name" value="Peptide/Ni-bd"/>
</dbReference>
<feature type="signal peptide" evidence="4">
    <location>
        <begin position="1"/>
        <end position="21"/>
    </location>
</feature>
<keyword evidence="2" id="KW-0813">Transport</keyword>
<keyword evidence="7" id="KW-1185">Reference proteome</keyword>
<dbReference type="Pfam" id="PF00496">
    <property type="entry name" value="SBP_bac_5"/>
    <property type="match status" value="1"/>
</dbReference>
<reference evidence="6 7" key="1">
    <citation type="submission" date="2020-01" db="EMBL/GenBank/DDBJ databases">
        <title>Genomic analysis of Aminipila sp. CBA3637.</title>
        <authorList>
            <person name="Kim Y.B."/>
            <person name="Roh S.W."/>
        </authorList>
    </citation>
    <scope>NUCLEOTIDE SEQUENCE [LARGE SCALE GENOMIC DNA]</scope>
    <source>
        <strain evidence="6 7">CBA3637</strain>
    </source>
</reference>
<dbReference type="GO" id="GO:0043190">
    <property type="term" value="C:ATP-binding cassette (ABC) transporter complex"/>
    <property type="evidence" value="ECO:0007669"/>
    <property type="project" value="InterPro"/>
</dbReference>
<dbReference type="AlphaFoldDB" id="A0A6P1MHP4"/>
<dbReference type="PIRSF" id="PIRSF002741">
    <property type="entry name" value="MppA"/>
    <property type="match status" value="1"/>
</dbReference>
<evidence type="ECO:0000256" key="1">
    <source>
        <dbReference type="ARBA" id="ARBA00005695"/>
    </source>
</evidence>
<dbReference type="EMBL" id="CP047591">
    <property type="protein sequence ID" value="QHI71116.1"/>
    <property type="molecule type" value="Genomic_DNA"/>
</dbReference>
<dbReference type="RefSeq" id="WP_162360892.1">
    <property type="nucleotide sequence ID" value="NZ_CP047591.1"/>
</dbReference>
<evidence type="ECO:0000313" key="7">
    <source>
        <dbReference type="Proteomes" id="UP000463883"/>
    </source>
</evidence>
<dbReference type="GO" id="GO:0015833">
    <property type="term" value="P:peptide transport"/>
    <property type="evidence" value="ECO:0007669"/>
    <property type="project" value="TreeGrafter"/>
</dbReference>
<evidence type="ECO:0000256" key="2">
    <source>
        <dbReference type="ARBA" id="ARBA00022448"/>
    </source>
</evidence>
<dbReference type="InterPro" id="IPR039424">
    <property type="entry name" value="SBP_5"/>
</dbReference>
<accession>A0A6P1MHP4</accession>
<dbReference type="PANTHER" id="PTHR30290">
    <property type="entry name" value="PERIPLASMIC BINDING COMPONENT OF ABC TRANSPORTER"/>
    <property type="match status" value="1"/>
</dbReference>
<evidence type="ECO:0000313" key="6">
    <source>
        <dbReference type="EMBL" id="QHI71116.1"/>
    </source>
</evidence>
<evidence type="ECO:0000256" key="3">
    <source>
        <dbReference type="ARBA" id="ARBA00022729"/>
    </source>
</evidence>
<organism evidence="6 7">
    <name type="scientific">Aminipila terrae</name>
    <dbReference type="NCBI Taxonomy" id="2697030"/>
    <lineage>
        <taxon>Bacteria</taxon>
        <taxon>Bacillati</taxon>
        <taxon>Bacillota</taxon>
        <taxon>Clostridia</taxon>
        <taxon>Peptostreptococcales</taxon>
        <taxon>Anaerovoracaceae</taxon>
        <taxon>Aminipila</taxon>
    </lineage>
</organism>
<gene>
    <name evidence="6" type="ORF">Ami3637_00790</name>
</gene>
<dbReference type="CDD" id="cd08518">
    <property type="entry name" value="PBP2_NikA_DppA_OppA_like_19"/>
    <property type="match status" value="1"/>
</dbReference>
<sequence length="534" mass="58588">MKKTRIMALLLILALTVTCFAGCGKEAKETAREERIAKGELIASIGAEPEAGFDATTGSHGSITKVFFSTLFKRDKQLGWTNDLATGYQVSPDKLTWTITIRDDAMFTDGIKVKAEDVAYTYQTAKDSGSDIDLTMIDSIKPVNDTTIEFKLTRPYSPFIERLAYLGIVPKHAHDGKFKDHPIGSGPYKFVQWDKGEQVIAEANDNYYGEKPKIKKLTMVFLDTDTAFEAVKNGSVDVAQINGNLASQKVEGAKVVDIPSIECYGVCFPMVKNEGKLAQDGAVMGNDVTSDISIRKALNTAIDREKIVSGVLNGYGSVSTTGLEKMPWLNESTVLDSSEYGNVQAAKKILADGGWADADHDGILEKNGQKAEFKLLYTEGIYRQEMALEFVKVASEIGIKVDLKKTTWDTILPDIHKEAVFYGFGSGDPSELFNMFYGGCAGGPVAWDNSGCYNNPAVNECIDKALNSRDEAEAIPYWKELQKYTSAKGDAPYCWLANANHVYLTADGFSFGKPVVQPHGGRIFDNVTEWSWGK</sequence>
<protein>
    <submittedName>
        <fullName evidence="6">ABC transporter substrate-binding protein</fullName>
    </submittedName>
</protein>
<comment type="similarity">
    <text evidence="1">Belongs to the bacterial solute-binding protein 5 family.</text>
</comment>
<evidence type="ECO:0000259" key="5">
    <source>
        <dbReference type="Pfam" id="PF00496"/>
    </source>
</evidence>
<dbReference type="Gene3D" id="3.40.190.10">
    <property type="entry name" value="Periplasmic binding protein-like II"/>
    <property type="match status" value="1"/>
</dbReference>